<dbReference type="FunFam" id="3.30.70.1230:FF:000005">
    <property type="entry name" value="Guanylate cyclase soluble subunit beta-1"/>
    <property type="match status" value="1"/>
</dbReference>
<dbReference type="GO" id="GO:0070482">
    <property type="term" value="P:response to oxygen levels"/>
    <property type="evidence" value="ECO:0007669"/>
    <property type="project" value="TreeGrafter"/>
</dbReference>
<feature type="compositionally biased region" description="Basic and acidic residues" evidence="18">
    <location>
        <begin position="181"/>
        <end position="207"/>
    </location>
</feature>
<accession>A0A1J1HUB3</accession>
<evidence type="ECO:0000259" key="19">
    <source>
        <dbReference type="PROSITE" id="PS50125"/>
    </source>
</evidence>
<dbReference type="Proteomes" id="UP000183832">
    <property type="component" value="Unassembled WGS sequence"/>
</dbReference>
<comment type="function">
    <text evidence="12">Mediates responses to nitric oxide (NO) by catalyzing the biosynthesis of the signaling molecule cGMP.</text>
</comment>
<dbReference type="Gene3D" id="6.10.250.780">
    <property type="match status" value="1"/>
</dbReference>
<dbReference type="InterPro" id="IPR042463">
    <property type="entry name" value="HNOB_dom_associated_sf"/>
</dbReference>
<dbReference type="Pfam" id="PF07700">
    <property type="entry name" value="HNOB"/>
    <property type="match status" value="1"/>
</dbReference>
<protein>
    <recommendedName>
        <fullName evidence="13">Guanylate cyclase soluble subunit beta-1</fullName>
        <ecNumber evidence="3">4.6.1.2</ecNumber>
    </recommendedName>
    <alternativeName>
        <fullName evidence="14">Guanylate cyclase soluble subunit beta-3</fullName>
    </alternativeName>
    <alternativeName>
        <fullName evidence="15">Soluble guanylate cyclase small subunit</fullName>
    </alternativeName>
</protein>
<dbReference type="Pfam" id="PF00211">
    <property type="entry name" value="Guanylate_cyc"/>
    <property type="match status" value="1"/>
</dbReference>
<dbReference type="InterPro" id="IPR024096">
    <property type="entry name" value="NO_sig/Golgi_transp_ligand-bd"/>
</dbReference>
<evidence type="ECO:0000256" key="12">
    <source>
        <dbReference type="ARBA" id="ARBA00037442"/>
    </source>
</evidence>
<keyword evidence="5" id="KW-0349">Heme</keyword>
<organism evidence="20 21">
    <name type="scientific">Clunio marinus</name>
    <dbReference type="NCBI Taxonomy" id="568069"/>
    <lineage>
        <taxon>Eukaryota</taxon>
        <taxon>Metazoa</taxon>
        <taxon>Ecdysozoa</taxon>
        <taxon>Arthropoda</taxon>
        <taxon>Hexapoda</taxon>
        <taxon>Insecta</taxon>
        <taxon>Pterygota</taxon>
        <taxon>Neoptera</taxon>
        <taxon>Endopterygota</taxon>
        <taxon>Diptera</taxon>
        <taxon>Nematocera</taxon>
        <taxon>Chironomoidea</taxon>
        <taxon>Chironomidae</taxon>
        <taxon>Clunio</taxon>
    </lineage>
</organism>
<keyword evidence="8" id="KW-0408">Iron</keyword>
<keyword evidence="21" id="KW-1185">Reference proteome</keyword>
<feature type="compositionally biased region" description="Low complexity" evidence="18">
    <location>
        <begin position="209"/>
        <end position="222"/>
    </location>
</feature>
<dbReference type="EMBL" id="CVRI01000020">
    <property type="protein sequence ID" value="CRK91146.1"/>
    <property type="molecule type" value="Genomic_DNA"/>
</dbReference>
<dbReference type="PROSITE" id="PS00452">
    <property type="entry name" value="GUANYLATE_CYCLASE_1"/>
    <property type="match status" value="1"/>
</dbReference>
<dbReference type="InterPro" id="IPR001054">
    <property type="entry name" value="A/G_cyclase"/>
</dbReference>
<evidence type="ECO:0000256" key="11">
    <source>
        <dbReference type="ARBA" id="ARBA00023293"/>
    </source>
</evidence>
<comment type="similarity">
    <text evidence="16">Belongs to the adenylyl cyclase class-4/guanylyl cyclase family.</text>
</comment>
<evidence type="ECO:0000256" key="1">
    <source>
        <dbReference type="ARBA" id="ARBA00001971"/>
    </source>
</evidence>
<dbReference type="InterPro" id="IPR038158">
    <property type="entry name" value="H-NOX_domain_sf"/>
</dbReference>
<dbReference type="Gene3D" id="3.90.1520.10">
    <property type="entry name" value="H-NOX domain"/>
    <property type="match status" value="1"/>
</dbReference>
<dbReference type="FunFam" id="3.90.1520.10:FF:000001">
    <property type="entry name" value="Guanylate cyclase soluble subunit beta-1"/>
    <property type="match status" value="1"/>
</dbReference>
<dbReference type="STRING" id="568069.A0A1J1HUB3"/>
<dbReference type="EC" id="4.6.1.2" evidence="3"/>
<dbReference type="FunFam" id="3.30.450.260:FF:000002">
    <property type="entry name" value="guanylate cyclase soluble subunit alpha-2"/>
    <property type="match status" value="1"/>
</dbReference>
<keyword evidence="4" id="KW-0963">Cytoplasm</keyword>
<dbReference type="GO" id="GO:0020037">
    <property type="term" value="F:heme binding"/>
    <property type="evidence" value="ECO:0007669"/>
    <property type="project" value="InterPro"/>
</dbReference>
<dbReference type="Pfam" id="PF07701">
    <property type="entry name" value="HNOBA"/>
    <property type="match status" value="1"/>
</dbReference>
<dbReference type="GO" id="GO:0004383">
    <property type="term" value="F:guanylate cyclase activity"/>
    <property type="evidence" value="ECO:0007669"/>
    <property type="project" value="UniProtKB-EC"/>
</dbReference>
<keyword evidence="17" id="KW-0175">Coiled coil</keyword>
<dbReference type="InterPro" id="IPR011644">
    <property type="entry name" value="Heme_NO-bd"/>
</dbReference>
<dbReference type="InterPro" id="IPR018297">
    <property type="entry name" value="A/G_cyclase_CS"/>
</dbReference>
<dbReference type="Gene3D" id="3.30.70.1230">
    <property type="entry name" value="Nucleotide cyclase"/>
    <property type="match status" value="1"/>
</dbReference>
<dbReference type="GO" id="GO:0008074">
    <property type="term" value="C:guanylate cyclase complex, soluble"/>
    <property type="evidence" value="ECO:0007669"/>
    <property type="project" value="TreeGrafter"/>
</dbReference>
<comment type="subcellular location">
    <subcellularLocation>
        <location evidence="2">Cytoplasm</location>
    </subcellularLocation>
</comment>
<evidence type="ECO:0000313" key="20">
    <source>
        <dbReference type="EMBL" id="CRK91146.1"/>
    </source>
</evidence>
<keyword evidence="11" id="KW-0141">cGMP biosynthesis</keyword>
<dbReference type="PROSITE" id="PS50125">
    <property type="entry name" value="GUANYLATE_CYCLASE_2"/>
    <property type="match status" value="1"/>
</dbReference>
<dbReference type="CDD" id="cd07302">
    <property type="entry name" value="CHD"/>
    <property type="match status" value="1"/>
</dbReference>
<dbReference type="GO" id="GO:0046872">
    <property type="term" value="F:metal ion binding"/>
    <property type="evidence" value="ECO:0007669"/>
    <property type="project" value="UniProtKB-KW"/>
</dbReference>
<feature type="region of interest" description="Disordered" evidence="18">
    <location>
        <begin position="179"/>
        <end position="232"/>
    </location>
</feature>
<comment type="cofactor">
    <cofactor evidence="1">
        <name>heme</name>
        <dbReference type="ChEBI" id="CHEBI:30413"/>
    </cofactor>
</comment>
<dbReference type="InterPro" id="IPR011645">
    <property type="entry name" value="HNOB_dom_associated"/>
</dbReference>
<dbReference type="GO" id="GO:0005525">
    <property type="term" value="F:GTP binding"/>
    <property type="evidence" value="ECO:0007669"/>
    <property type="project" value="UniProtKB-KW"/>
</dbReference>
<evidence type="ECO:0000256" key="9">
    <source>
        <dbReference type="ARBA" id="ARBA00023134"/>
    </source>
</evidence>
<dbReference type="OrthoDB" id="6127067at2759"/>
<dbReference type="SMART" id="SM00044">
    <property type="entry name" value="CYCc"/>
    <property type="match status" value="1"/>
</dbReference>
<gene>
    <name evidence="20" type="ORF">CLUMA_CG004832</name>
</gene>
<name>A0A1J1HUB3_9DIPT</name>
<dbReference type="PANTHER" id="PTHR45655">
    <property type="entry name" value="GUANYLATE CYCLASE SOLUBLE SUBUNIT BETA-2"/>
    <property type="match status" value="1"/>
</dbReference>
<keyword evidence="10 16" id="KW-0456">Lyase</keyword>
<dbReference type="GO" id="GO:0019934">
    <property type="term" value="P:cGMP-mediated signaling"/>
    <property type="evidence" value="ECO:0007669"/>
    <property type="project" value="TreeGrafter"/>
</dbReference>
<evidence type="ECO:0000256" key="10">
    <source>
        <dbReference type="ARBA" id="ARBA00023239"/>
    </source>
</evidence>
<evidence type="ECO:0000256" key="15">
    <source>
        <dbReference type="ARBA" id="ARBA00043208"/>
    </source>
</evidence>
<evidence type="ECO:0000256" key="13">
    <source>
        <dbReference type="ARBA" id="ARBA00039698"/>
    </source>
</evidence>
<proteinExistence type="inferred from homology"/>
<dbReference type="SUPFAM" id="SSF55073">
    <property type="entry name" value="Nucleotide cyclase"/>
    <property type="match status" value="1"/>
</dbReference>
<dbReference type="AlphaFoldDB" id="A0A1J1HUB3"/>
<evidence type="ECO:0000256" key="6">
    <source>
        <dbReference type="ARBA" id="ARBA00022723"/>
    </source>
</evidence>
<evidence type="ECO:0000256" key="5">
    <source>
        <dbReference type="ARBA" id="ARBA00022617"/>
    </source>
</evidence>
<dbReference type="PANTHER" id="PTHR45655:SF2">
    <property type="entry name" value="GUANYLATE CYCLASE SOLUBLE SUBUNIT BETA-1"/>
    <property type="match status" value="1"/>
</dbReference>
<sequence length="721" mass="81122">MYGFVNYALELLVLKNFGLEIWEEIKQKAEVNMEGQFLVRQIYEDKITYNLIGAAVEVLNIPADAILELFGKTFFEFCQDSGYDKILQVLGATPRDFLQNLDALHDHLGTLYPGMRAPSFRCTEEPNGSLILHYYSERAGLEHIVIGIVKAVASKLHGVEVDIKIIKRKGDPIVTSSRVENSCKFDSKEPQQHQLKADKIKMNESKCDSNVNSNNQNNKSNSTQMPSNDSLCGGGGGKSFFTNELTIIDDEDFMISSSKLHFQQGNGSILNRKKVKVADHIQFLITEIGPVTPKTPKTPSNLNSQNEFEREPPDDFELVAAQPLVSPQIFCQVFPFHMMFDRQMRIVQAGKSVARVIPKTAEENCPLLDVFEPVRPHIQLSFQTILAHISTIYVLKTKPGAMLTDETFMRLKGQMMYIVETDLIMFQCYPSVMNLDDLTKKGLCISDVPLHDATRDLVLLSEQFEAEYKLTRNLEILTDKLQQTYRELESEKQKTDQLLYSVLPKTVANELRHQRPVNPKRYDSVTLMFSGIVGFSQYCAANTSAEGAMKIIKMLNELYTIFDSLTDSKSNSNVYKVETVGDKYMAVSGLPDECETHAVCIARLALDMIEMAENVKMGSHPVKVTIGIHSGEVVTGVIGHRMPRYCLFGNTVNLTSRTETTGIAGKINVSEETYKLLCDEINYDPTLNLEYRGPVVMKGKPEPMKCWLLSRKTSSNQSLTT</sequence>
<keyword evidence="6" id="KW-0479">Metal-binding</keyword>
<evidence type="ECO:0000256" key="18">
    <source>
        <dbReference type="SAM" id="MobiDB-lite"/>
    </source>
</evidence>
<feature type="domain" description="Guanylate cyclase" evidence="19">
    <location>
        <begin position="526"/>
        <end position="659"/>
    </location>
</feature>
<feature type="coiled-coil region" evidence="17">
    <location>
        <begin position="471"/>
        <end position="498"/>
    </location>
</feature>
<evidence type="ECO:0000256" key="8">
    <source>
        <dbReference type="ARBA" id="ARBA00023004"/>
    </source>
</evidence>
<dbReference type="Gene3D" id="3.30.450.260">
    <property type="entry name" value="Haem NO binding associated domain"/>
    <property type="match status" value="1"/>
</dbReference>
<evidence type="ECO:0000256" key="4">
    <source>
        <dbReference type="ARBA" id="ARBA00022490"/>
    </source>
</evidence>
<evidence type="ECO:0000256" key="7">
    <source>
        <dbReference type="ARBA" id="ARBA00022741"/>
    </source>
</evidence>
<evidence type="ECO:0000256" key="2">
    <source>
        <dbReference type="ARBA" id="ARBA00004496"/>
    </source>
</evidence>
<reference evidence="20 21" key="1">
    <citation type="submission" date="2015-04" db="EMBL/GenBank/DDBJ databases">
        <authorList>
            <person name="Syromyatnikov M.Y."/>
            <person name="Popov V.N."/>
        </authorList>
    </citation>
    <scope>NUCLEOTIDE SEQUENCE [LARGE SCALE GENOMIC DNA]</scope>
</reference>
<evidence type="ECO:0000313" key="21">
    <source>
        <dbReference type="Proteomes" id="UP000183832"/>
    </source>
</evidence>
<evidence type="ECO:0000256" key="14">
    <source>
        <dbReference type="ARBA" id="ARBA00041698"/>
    </source>
</evidence>
<dbReference type="InterPro" id="IPR029787">
    <property type="entry name" value="Nucleotide_cyclase"/>
</dbReference>
<evidence type="ECO:0000256" key="16">
    <source>
        <dbReference type="RuleBase" id="RU000405"/>
    </source>
</evidence>
<keyword evidence="7" id="KW-0547">Nucleotide-binding</keyword>
<evidence type="ECO:0000256" key="17">
    <source>
        <dbReference type="SAM" id="Coils"/>
    </source>
</evidence>
<keyword evidence="9" id="KW-0342">GTP-binding</keyword>
<evidence type="ECO:0000256" key="3">
    <source>
        <dbReference type="ARBA" id="ARBA00012202"/>
    </source>
</evidence>
<dbReference type="SUPFAM" id="SSF111126">
    <property type="entry name" value="Ligand-binding domain in the NO signalling and Golgi transport"/>
    <property type="match status" value="1"/>
</dbReference>